<proteinExistence type="predicted"/>
<keyword evidence="3" id="KW-1185">Reference proteome</keyword>
<feature type="coiled-coil region" evidence="1">
    <location>
        <begin position="121"/>
        <end position="197"/>
    </location>
</feature>
<organism evidence="3 4">
    <name type="scientific">Momordica charantia</name>
    <name type="common">Bitter gourd</name>
    <name type="synonym">Balsam pear</name>
    <dbReference type="NCBI Taxonomy" id="3673"/>
    <lineage>
        <taxon>Eukaryota</taxon>
        <taxon>Viridiplantae</taxon>
        <taxon>Streptophyta</taxon>
        <taxon>Embryophyta</taxon>
        <taxon>Tracheophyta</taxon>
        <taxon>Spermatophyta</taxon>
        <taxon>Magnoliopsida</taxon>
        <taxon>eudicotyledons</taxon>
        <taxon>Gunneridae</taxon>
        <taxon>Pentapetalae</taxon>
        <taxon>rosids</taxon>
        <taxon>fabids</taxon>
        <taxon>Cucurbitales</taxon>
        <taxon>Cucurbitaceae</taxon>
        <taxon>Momordiceae</taxon>
        <taxon>Momordica</taxon>
    </lineage>
</organism>
<feature type="region of interest" description="Disordered" evidence="2">
    <location>
        <begin position="273"/>
        <end position="300"/>
    </location>
</feature>
<dbReference type="RefSeq" id="XP_022150343.1">
    <property type="nucleotide sequence ID" value="XM_022294651.1"/>
</dbReference>
<feature type="compositionally biased region" description="Polar residues" evidence="2">
    <location>
        <begin position="288"/>
        <end position="300"/>
    </location>
</feature>
<evidence type="ECO:0000313" key="4">
    <source>
        <dbReference type="RefSeq" id="XP_022150343.1"/>
    </source>
</evidence>
<dbReference type="KEGG" id="mcha:111018538"/>
<keyword evidence="1" id="KW-0175">Coiled coil</keyword>
<feature type="compositionally biased region" description="Acidic residues" evidence="2">
    <location>
        <begin position="278"/>
        <end position="287"/>
    </location>
</feature>
<sequence length="300" mass="33079">MVIVGRYMEVITIEVGEQRILAKDRIEPSSSGVRDQVSRISAASLDRCLRRASKFVSAPGSVLQRTIDYAAEAFVASIQSALAVKAELDGREVLAAREKEEFSAALETASSTMKDELLKAHSEVETLKAEVESQAELLKKEEDRRQAQLRAAHAITRGLEREKFQLLKEKDDMLQALEAKDKELEHATAELETAKERLSNGVLLEEAFRQHPDFDGFAKDFSDAGFKFLMKGIASDMPDLQIDLSGLKRRYAEKWASGPGGTPGPQALVDQYVRDLDSDYSDPEEDQVGSTQEGASPTGS</sequence>
<accession>A0A6J1D971</accession>
<evidence type="ECO:0000256" key="2">
    <source>
        <dbReference type="SAM" id="MobiDB-lite"/>
    </source>
</evidence>
<protein>
    <submittedName>
        <fullName evidence="4">Uncharacterized protein LOC111018538</fullName>
    </submittedName>
</protein>
<reference evidence="4" key="1">
    <citation type="submission" date="2025-08" db="UniProtKB">
        <authorList>
            <consortium name="RefSeq"/>
        </authorList>
    </citation>
    <scope>IDENTIFICATION</scope>
    <source>
        <strain evidence="4">OHB3-1</strain>
    </source>
</reference>
<dbReference type="Proteomes" id="UP000504603">
    <property type="component" value="Unplaced"/>
</dbReference>
<name>A0A6J1D971_MOMCH</name>
<dbReference type="AlphaFoldDB" id="A0A6J1D971"/>
<dbReference type="GeneID" id="111018538"/>
<evidence type="ECO:0000256" key="1">
    <source>
        <dbReference type="SAM" id="Coils"/>
    </source>
</evidence>
<gene>
    <name evidence="4" type="primary">LOC111018538</name>
</gene>
<evidence type="ECO:0000313" key="3">
    <source>
        <dbReference type="Proteomes" id="UP000504603"/>
    </source>
</evidence>